<dbReference type="PANTHER" id="PTHR34135:SF2">
    <property type="entry name" value="LYSOZYME"/>
    <property type="match status" value="1"/>
</dbReference>
<name>A0A1G7AEP2_9RHOB</name>
<evidence type="ECO:0000256" key="1">
    <source>
        <dbReference type="ARBA" id="ARBA00010646"/>
    </source>
</evidence>
<keyword evidence="3" id="KW-0326">Glycosidase</keyword>
<evidence type="ECO:0000313" key="5">
    <source>
        <dbReference type="EMBL" id="SDE13291.1"/>
    </source>
</evidence>
<dbReference type="PANTHER" id="PTHR34135">
    <property type="entry name" value="LYSOZYME"/>
    <property type="match status" value="1"/>
</dbReference>
<dbReference type="InterPro" id="IPR018077">
    <property type="entry name" value="Glyco_hydro_fam25_subgr"/>
</dbReference>
<comment type="similarity">
    <text evidence="1">Belongs to the glycosyl hydrolase 25 family.</text>
</comment>
<dbReference type="SMART" id="SM00641">
    <property type="entry name" value="Glyco_25"/>
    <property type="match status" value="1"/>
</dbReference>
<dbReference type="SUPFAM" id="SSF51445">
    <property type="entry name" value="(Trans)glycosidases"/>
    <property type="match status" value="1"/>
</dbReference>
<dbReference type="GO" id="GO:0003796">
    <property type="term" value="F:lysozyme activity"/>
    <property type="evidence" value="ECO:0007669"/>
    <property type="project" value="InterPro"/>
</dbReference>
<dbReference type="InterPro" id="IPR002053">
    <property type="entry name" value="Glyco_hydro_25"/>
</dbReference>
<reference evidence="6" key="1">
    <citation type="submission" date="2016-10" db="EMBL/GenBank/DDBJ databases">
        <authorList>
            <person name="Varghese N."/>
            <person name="Submissions S."/>
        </authorList>
    </citation>
    <scope>NUCLEOTIDE SEQUENCE [LARGE SCALE GENOMIC DNA]</scope>
    <source>
        <strain evidence="6">DSM 10146</strain>
    </source>
</reference>
<dbReference type="GO" id="GO:0009253">
    <property type="term" value="P:peptidoglycan catabolic process"/>
    <property type="evidence" value="ECO:0007669"/>
    <property type="project" value="InterPro"/>
</dbReference>
<dbReference type="Gene3D" id="3.20.20.80">
    <property type="entry name" value="Glycosidases"/>
    <property type="match status" value="1"/>
</dbReference>
<dbReference type="PROSITE" id="PS51257">
    <property type="entry name" value="PROKAR_LIPOPROTEIN"/>
    <property type="match status" value="1"/>
</dbReference>
<proteinExistence type="inferred from homology"/>
<dbReference type="EMBL" id="FNAV01000001">
    <property type="protein sequence ID" value="SDE13291.1"/>
    <property type="molecule type" value="Genomic_DNA"/>
</dbReference>
<dbReference type="OrthoDB" id="9798192at2"/>
<keyword evidence="4" id="KW-0732">Signal</keyword>
<dbReference type="InterPro" id="IPR017853">
    <property type="entry name" value="GH"/>
</dbReference>
<protein>
    <submittedName>
        <fullName evidence="5">Lysozyme</fullName>
    </submittedName>
</protein>
<accession>A0A1G7AEP2</accession>
<dbReference type="Proteomes" id="UP000198994">
    <property type="component" value="Unassembled WGS sequence"/>
</dbReference>
<dbReference type="GO" id="GO:0016998">
    <property type="term" value="P:cell wall macromolecule catabolic process"/>
    <property type="evidence" value="ECO:0007669"/>
    <property type="project" value="InterPro"/>
</dbReference>
<dbReference type="STRING" id="282683.SAMN04488105_101103"/>
<dbReference type="GO" id="GO:0016052">
    <property type="term" value="P:carbohydrate catabolic process"/>
    <property type="evidence" value="ECO:0007669"/>
    <property type="project" value="TreeGrafter"/>
</dbReference>
<dbReference type="Pfam" id="PF01183">
    <property type="entry name" value="Glyco_hydro_25"/>
    <property type="match status" value="1"/>
</dbReference>
<evidence type="ECO:0000256" key="3">
    <source>
        <dbReference type="ARBA" id="ARBA00023295"/>
    </source>
</evidence>
<feature type="signal peptide" evidence="4">
    <location>
        <begin position="1"/>
        <end position="25"/>
    </location>
</feature>
<keyword evidence="6" id="KW-1185">Reference proteome</keyword>
<gene>
    <name evidence="5" type="ORF">SAMN04488105_101103</name>
</gene>
<evidence type="ECO:0000256" key="4">
    <source>
        <dbReference type="SAM" id="SignalP"/>
    </source>
</evidence>
<dbReference type="CDD" id="cd06413">
    <property type="entry name" value="GH25_muramidase_1"/>
    <property type="match status" value="1"/>
</dbReference>
<feature type="chain" id="PRO_5011649157" evidence="4">
    <location>
        <begin position="26"/>
        <end position="288"/>
    </location>
</feature>
<organism evidence="5 6">
    <name type="scientific">Salipiger thiooxidans</name>
    <dbReference type="NCBI Taxonomy" id="282683"/>
    <lineage>
        <taxon>Bacteria</taxon>
        <taxon>Pseudomonadati</taxon>
        <taxon>Pseudomonadota</taxon>
        <taxon>Alphaproteobacteria</taxon>
        <taxon>Rhodobacterales</taxon>
        <taxon>Roseobacteraceae</taxon>
        <taxon>Salipiger</taxon>
    </lineage>
</organism>
<evidence type="ECO:0000313" key="6">
    <source>
        <dbReference type="Proteomes" id="UP000198994"/>
    </source>
</evidence>
<dbReference type="PROSITE" id="PS51904">
    <property type="entry name" value="GLYCOSYL_HYDROL_F25_2"/>
    <property type="match status" value="1"/>
</dbReference>
<evidence type="ECO:0000256" key="2">
    <source>
        <dbReference type="ARBA" id="ARBA00022801"/>
    </source>
</evidence>
<sequence length="288" mass="32143">MRKTTRPGRARATALGLTIAMTLLAACGSSSPQVRTTGASAPVSGVSELYIRENRAEGIPNRFGDTDPHAWGRISPANYPVHGLDAARYQGQINWFSARKAGIRFAWLKATEGGDLLDPAFRENAAAARGAGVPVGAYHFYYFCRTAREQAEWFIANVPRVRGDLPPILDMEWNHLSPTCKLRPDPASVRASIEEFTRIVQRHYGTAPLIYTTPDFYARNDLGQLRGQEFWLRSVTAHPQDRYPNERWSFWQYSGTGLVPGVRGTVDLNAFAGSESDWVRWLSSRRQG</sequence>
<dbReference type="AlphaFoldDB" id="A0A1G7AEP2"/>
<keyword evidence="2" id="KW-0378">Hydrolase</keyword>